<dbReference type="GO" id="GO:0046872">
    <property type="term" value="F:metal ion binding"/>
    <property type="evidence" value="ECO:0007669"/>
    <property type="project" value="UniProtKB-KW"/>
</dbReference>
<dbReference type="GO" id="GO:0008725">
    <property type="term" value="F:DNA-3-methyladenine glycosylase activity"/>
    <property type="evidence" value="ECO:0007669"/>
    <property type="project" value="UniProtKB-EC"/>
</dbReference>
<feature type="binding site" evidence="9">
    <location>
        <position position="178"/>
    </location>
    <ligand>
        <name>Zn(2+)</name>
        <dbReference type="ChEBI" id="CHEBI:29105"/>
    </ligand>
</feature>
<dbReference type="EMBL" id="SHBP01000016">
    <property type="protein sequence ID" value="RZO19208.1"/>
    <property type="molecule type" value="Genomic_DNA"/>
</dbReference>
<keyword evidence="4 9" id="KW-0862">Zinc</keyword>
<dbReference type="InterPro" id="IPR011257">
    <property type="entry name" value="DNA_glycosylase"/>
</dbReference>
<dbReference type="AlphaFoldDB" id="A0A520MDA3"/>
<feature type="binding site" evidence="9">
    <location>
        <position position="20"/>
    </location>
    <ligand>
        <name>Zn(2+)</name>
        <dbReference type="ChEBI" id="CHEBI:29105"/>
    </ligand>
</feature>
<dbReference type="InterPro" id="IPR052891">
    <property type="entry name" value="DNA-3mA_glycosylase"/>
</dbReference>
<feature type="binding site" evidence="9">
    <location>
        <position position="7"/>
    </location>
    <ligand>
        <name>Zn(2+)</name>
        <dbReference type="ChEBI" id="CHEBI:29105"/>
    </ligand>
</feature>
<dbReference type="NCBIfam" id="TIGR00624">
    <property type="entry name" value="tag"/>
    <property type="match status" value="1"/>
</dbReference>
<comment type="function">
    <text evidence="7">Hydrolysis of the deoxyribose N-glycosidic bond to excise 3-methyladenine from the damaged DNA polymer formed by alkylation lesions.</text>
</comment>
<dbReference type="PANTHER" id="PTHR30037:SF4">
    <property type="entry name" value="DNA-3-METHYLADENINE GLYCOSYLASE I"/>
    <property type="match status" value="1"/>
</dbReference>
<evidence type="ECO:0000256" key="4">
    <source>
        <dbReference type="ARBA" id="ARBA00022833"/>
    </source>
</evidence>
<evidence type="ECO:0000256" key="9">
    <source>
        <dbReference type="PIRSR" id="PIRSR604597-1"/>
    </source>
</evidence>
<keyword evidence="5" id="KW-0234">DNA repair</keyword>
<sequence>MIEITRCGWCNNDELYQAYHDSEWGVPCRDDKKLFEFLILEGAQAGLSWITILKRREQYRQAFCGFQVDRVAEFTTQDVARLMGNKGIIRNRLKIESAISNARCYQKVQSEYGSFSKYIWAFVGDTPIINHWISQKEIPVTTEISDRISREMKNRGFRFFGSTICYAFMQAMGLVNDHQKDCFKYFGT</sequence>
<evidence type="ECO:0000256" key="1">
    <source>
        <dbReference type="ARBA" id="ARBA00022723"/>
    </source>
</evidence>
<keyword evidence="2" id="KW-0227">DNA damage</keyword>
<keyword evidence="1 9" id="KW-0479">Metal-binding</keyword>
<dbReference type="InterPro" id="IPR004597">
    <property type="entry name" value="Tag"/>
</dbReference>
<evidence type="ECO:0000256" key="8">
    <source>
        <dbReference type="ARBA" id="ARBA00066766"/>
    </source>
</evidence>
<dbReference type="Gene3D" id="1.10.340.30">
    <property type="entry name" value="Hypothetical protein, domain 2"/>
    <property type="match status" value="1"/>
</dbReference>
<evidence type="ECO:0000313" key="11">
    <source>
        <dbReference type="Proteomes" id="UP000315889"/>
    </source>
</evidence>
<dbReference type="GO" id="GO:0006284">
    <property type="term" value="P:base-excision repair"/>
    <property type="evidence" value="ECO:0007669"/>
    <property type="project" value="InterPro"/>
</dbReference>
<dbReference type="InterPro" id="IPR005019">
    <property type="entry name" value="Adenine_glyco"/>
</dbReference>
<keyword evidence="3" id="KW-0378">Hydrolase</keyword>
<comment type="catalytic activity">
    <reaction evidence="6">
        <text>Hydrolysis of alkylated DNA, releasing 3-methyladenine.</text>
        <dbReference type="EC" id="3.2.2.20"/>
    </reaction>
</comment>
<dbReference type="FunFam" id="1.10.340.30:FF:000009">
    <property type="entry name" value="DNA-3-methyladenine glycosylase I"/>
    <property type="match status" value="1"/>
</dbReference>
<proteinExistence type="predicted"/>
<dbReference type="SUPFAM" id="SSF48150">
    <property type="entry name" value="DNA-glycosylase"/>
    <property type="match status" value="1"/>
</dbReference>
<name>A0A520MDA3_9GAMM</name>
<organism evidence="10 11">
    <name type="scientific">SAR92 clade bacterium</name>
    <dbReference type="NCBI Taxonomy" id="2315479"/>
    <lineage>
        <taxon>Bacteria</taxon>
        <taxon>Pseudomonadati</taxon>
        <taxon>Pseudomonadota</taxon>
        <taxon>Gammaproteobacteria</taxon>
        <taxon>Cellvibrionales</taxon>
        <taxon>Porticoccaceae</taxon>
        <taxon>SAR92 clade</taxon>
    </lineage>
</organism>
<evidence type="ECO:0000256" key="2">
    <source>
        <dbReference type="ARBA" id="ARBA00022763"/>
    </source>
</evidence>
<evidence type="ECO:0000256" key="5">
    <source>
        <dbReference type="ARBA" id="ARBA00023204"/>
    </source>
</evidence>
<accession>A0A520MDA3</accession>
<reference evidence="10 11" key="1">
    <citation type="submission" date="2019-02" db="EMBL/GenBank/DDBJ databases">
        <title>Prokaryotic population dynamics and viral predation in marine succession experiment using metagenomics: the confinement effect.</title>
        <authorList>
            <person name="Haro-Moreno J.M."/>
            <person name="Rodriguez-Valera F."/>
            <person name="Lopez-Perez M."/>
        </authorList>
    </citation>
    <scope>NUCLEOTIDE SEQUENCE [LARGE SCALE GENOMIC DNA]</scope>
    <source>
        <strain evidence="10">MED-G170</strain>
    </source>
</reference>
<comment type="caution">
    <text evidence="10">The sequence shown here is derived from an EMBL/GenBank/DDBJ whole genome shotgun (WGS) entry which is preliminary data.</text>
</comment>
<dbReference type="EC" id="3.2.2.20" evidence="8"/>
<evidence type="ECO:0000313" key="10">
    <source>
        <dbReference type="EMBL" id="RZO19208.1"/>
    </source>
</evidence>
<evidence type="ECO:0000256" key="6">
    <source>
        <dbReference type="ARBA" id="ARBA00052558"/>
    </source>
</evidence>
<dbReference type="PANTHER" id="PTHR30037">
    <property type="entry name" value="DNA-3-METHYLADENINE GLYCOSYLASE 1"/>
    <property type="match status" value="1"/>
</dbReference>
<dbReference type="Pfam" id="PF03352">
    <property type="entry name" value="Adenine_glyco"/>
    <property type="match status" value="1"/>
</dbReference>
<feature type="binding site" evidence="9">
    <location>
        <position position="182"/>
    </location>
    <ligand>
        <name>Zn(2+)</name>
        <dbReference type="ChEBI" id="CHEBI:29105"/>
    </ligand>
</feature>
<evidence type="ECO:0000256" key="7">
    <source>
        <dbReference type="ARBA" id="ARBA00057608"/>
    </source>
</evidence>
<evidence type="ECO:0000256" key="3">
    <source>
        <dbReference type="ARBA" id="ARBA00022801"/>
    </source>
</evidence>
<protein>
    <recommendedName>
        <fullName evidence="8">DNA-3-methyladenine glycosylase I</fullName>
        <ecNumber evidence="8">3.2.2.20</ecNumber>
    </recommendedName>
</protein>
<gene>
    <name evidence="10" type="ORF">EVB03_08755</name>
</gene>
<dbReference type="Proteomes" id="UP000315889">
    <property type="component" value="Unassembled WGS sequence"/>
</dbReference>